<dbReference type="AlphaFoldDB" id="A0A454Y6A8"/>
<evidence type="ECO:0000256" key="2">
    <source>
        <dbReference type="ARBA" id="ARBA00013184"/>
    </source>
</evidence>
<evidence type="ECO:0000313" key="12">
    <source>
        <dbReference type="EnsemblMetazoa" id="PPA15217.1"/>
    </source>
</evidence>
<keyword evidence="13" id="KW-1185">Reference proteome</keyword>
<keyword evidence="6" id="KW-0862">Zinc</keyword>
<dbReference type="GO" id="GO:0004402">
    <property type="term" value="F:histone acetyltransferase activity"/>
    <property type="evidence" value="ECO:0007669"/>
    <property type="project" value="InterPro"/>
</dbReference>
<evidence type="ECO:0000256" key="10">
    <source>
        <dbReference type="ARBA" id="ARBA00023242"/>
    </source>
</evidence>
<organism evidence="12 13">
    <name type="scientific">Pristionchus pacificus</name>
    <name type="common">Parasitic nematode worm</name>
    <dbReference type="NCBI Taxonomy" id="54126"/>
    <lineage>
        <taxon>Eukaryota</taxon>
        <taxon>Metazoa</taxon>
        <taxon>Ecdysozoa</taxon>
        <taxon>Nematoda</taxon>
        <taxon>Chromadorea</taxon>
        <taxon>Rhabditida</taxon>
        <taxon>Rhabditina</taxon>
        <taxon>Diplogasteromorpha</taxon>
        <taxon>Diplogasteroidea</taxon>
        <taxon>Neodiplogasteridae</taxon>
        <taxon>Pristionchus</taxon>
    </lineage>
</organism>
<accession>A0A454Y6A8</accession>
<evidence type="ECO:0000256" key="8">
    <source>
        <dbReference type="ARBA" id="ARBA00023015"/>
    </source>
</evidence>
<dbReference type="GO" id="GO:0006355">
    <property type="term" value="P:regulation of DNA-templated transcription"/>
    <property type="evidence" value="ECO:0007669"/>
    <property type="project" value="InterPro"/>
</dbReference>
<evidence type="ECO:0000256" key="5">
    <source>
        <dbReference type="ARBA" id="ARBA00022771"/>
    </source>
</evidence>
<dbReference type="EC" id="2.3.1.48" evidence="2"/>
<dbReference type="SUPFAM" id="SSF57933">
    <property type="entry name" value="TAZ domain"/>
    <property type="match status" value="1"/>
</dbReference>
<keyword evidence="4" id="KW-0479">Metal-binding</keyword>
<keyword evidence="3" id="KW-0808">Transferase</keyword>
<name>A0A454Y6A8_PRIPA</name>
<proteinExistence type="predicted"/>
<sequence length="112" mass="12900">MDSDSNQILALFASFHIDSPSELDKWLQIMEHAVPCRLKNGRCETEGCGEMRRALVHLMDCEQRISCPLCKQLFALFCHHSKRCKEERCEVPLCVHIRKQEITASPQMIGQN</sequence>
<protein>
    <recommendedName>
        <fullName evidence="2">histone acetyltransferase</fullName>
        <ecNumber evidence="2">2.3.1.48</ecNumber>
    </recommendedName>
</protein>
<dbReference type="InterPro" id="IPR000197">
    <property type="entry name" value="Znf_TAZ"/>
</dbReference>
<dbReference type="GO" id="GO:0005634">
    <property type="term" value="C:nucleus"/>
    <property type="evidence" value="ECO:0007669"/>
    <property type="project" value="UniProtKB-SubCell"/>
</dbReference>
<dbReference type="SMART" id="SM00551">
    <property type="entry name" value="ZnF_TAZ"/>
    <property type="match status" value="1"/>
</dbReference>
<keyword evidence="10" id="KW-0539">Nucleus</keyword>
<dbReference type="PANTHER" id="PTHR13808">
    <property type="entry name" value="CBP/P300-RELATED"/>
    <property type="match status" value="1"/>
</dbReference>
<evidence type="ECO:0000256" key="7">
    <source>
        <dbReference type="ARBA" id="ARBA00022853"/>
    </source>
</evidence>
<keyword evidence="9" id="KW-0804">Transcription</keyword>
<evidence type="ECO:0000256" key="11">
    <source>
        <dbReference type="ARBA" id="ARBA00048017"/>
    </source>
</evidence>
<keyword evidence="7" id="KW-0156">Chromatin regulator</keyword>
<evidence type="ECO:0000256" key="4">
    <source>
        <dbReference type="ARBA" id="ARBA00022723"/>
    </source>
</evidence>
<evidence type="ECO:0000256" key="3">
    <source>
        <dbReference type="ARBA" id="ARBA00022679"/>
    </source>
</evidence>
<dbReference type="OrthoDB" id="899at2759"/>
<evidence type="ECO:0000313" key="13">
    <source>
        <dbReference type="Proteomes" id="UP000005239"/>
    </source>
</evidence>
<dbReference type="Proteomes" id="UP000005239">
    <property type="component" value="Unassembled WGS sequence"/>
</dbReference>
<keyword evidence="8" id="KW-0805">Transcription regulation</keyword>
<dbReference type="InterPro" id="IPR013178">
    <property type="entry name" value="Histone_AcTrfase_Rtt109/CBP"/>
</dbReference>
<dbReference type="GO" id="GO:0008270">
    <property type="term" value="F:zinc ion binding"/>
    <property type="evidence" value="ECO:0007669"/>
    <property type="project" value="UniProtKB-KW"/>
</dbReference>
<reference evidence="12" key="2">
    <citation type="submission" date="2022-06" db="UniProtKB">
        <authorList>
            <consortium name="EnsemblMetazoa"/>
        </authorList>
    </citation>
    <scope>IDENTIFICATION</scope>
    <source>
        <strain evidence="12">PS312</strain>
    </source>
</reference>
<comment type="catalytic activity">
    <reaction evidence="11">
        <text>L-lysyl-[protein] + acetyl-CoA = N(6)-acetyl-L-lysyl-[protein] + CoA + H(+)</text>
        <dbReference type="Rhea" id="RHEA:45948"/>
        <dbReference type="Rhea" id="RHEA-COMP:9752"/>
        <dbReference type="Rhea" id="RHEA-COMP:10731"/>
        <dbReference type="ChEBI" id="CHEBI:15378"/>
        <dbReference type="ChEBI" id="CHEBI:29969"/>
        <dbReference type="ChEBI" id="CHEBI:57287"/>
        <dbReference type="ChEBI" id="CHEBI:57288"/>
        <dbReference type="ChEBI" id="CHEBI:61930"/>
        <dbReference type="EC" id="2.3.1.48"/>
    </reaction>
</comment>
<comment type="subcellular location">
    <subcellularLocation>
        <location evidence="1">Nucleus</location>
    </subcellularLocation>
</comment>
<dbReference type="PROSITE" id="PS50134">
    <property type="entry name" value="ZF_TAZ"/>
    <property type="match status" value="1"/>
</dbReference>
<accession>A0A8R1YBY3</accession>
<keyword evidence="5" id="KW-0863">Zinc-finger</keyword>
<dbReference type="EnsemblMetazoa" id="PPA15217.1">
    <property type="protein sequence ID" value="PPA15217.1"/>
    <property type="gene ID" value="WBGene00104771"/>
</dbReference>
<reference evidence="13" key="1">
    <citation type="journal article" date="2008" name="Nat. Genet.">
        <title>The Pristionchus pacificus genome provides a unique perspective on nematode lifestyle and parasitism.</title>
        <authorList>
            <person name="Dieterich C."/>
            <person name="Clifton S.W."/>
            <person name="Schuster L.N."/>
            <person name="Chinwalla A."/>
            <person name="Delehaunty K."/>
            <person name="Dinkelacker I."/>
            <person name="Fulton L."/>
            <person name="Fulton R."/>
            <person name="Godfrey J."/>
            <person name="Minx P."/>
            <person name="Mitreva M."/>
            <person name="Roeseler W."/>
            <person name="Tian H."/>
            <person name="Witte H."/>
            <person name="Yang S.P."/>
            <person name="Wilson R.K."/>
            <person name="Sommer R.J."/>
        </authorList>
    </citation>
    <scope>NUCLEOTIDE SEQUENCE [LARGE SCALE GENOMIC DNA]</scope>
    <source>
        <strain evidence="13">PS312</strain>
    </source>
</reference>
<dbReference type="Pfam" id="PF02135">
    <property type="entry name" value="zf-TAZ"/>
    <property type="match status" value="1"/>
</dbReference>
<evidence type="ECO:0000256" key="6">
    <source>
        <dbReference type="ARBA" id="ARBA00022833"/>
    </source>
</evidence>
<dbReference type="PANTHER" id="PTHR13808:SF1">
    <property type="entry name" value="HISTONE ACETYLTRANSFERASE"/>
    <property type="match status" value="1"/>
</dbReference>
<dbReference type="OMA" id="NGRCETE"/>
<dbReference type="Gene3D" id="1.20.1020.10">
    <property type="entry name" value="TAZ domain"/>
    <property type="match status" value="1"/>
</dbReference>
<gene>
    <name evidence="12" type="primary">WBGene00104771</name>
</gene>
<evidence type="ECO:0000256" key="1">
    <source>
        <dbReference type="ARBA" id="ARBA00004123"/>
    </source>
</evidence>
<dbReference type="InterPro" id="IPR035898">
    <property type="entry name" value="TAZ_dom_sf"/>
</dbReference>
<evidence type="ECO:0000256" key="9">
    <source>
        <dbReference type="ARBA" id="ARBA00023163"/>
    </source>
</evidence>